<dbReference type="AlphaFoldDB" id="Q2PXZ1"/>
<dbReference type="PANTHER" id="PTHR38478">
    <property type="entry name" value="PEPTIDASE M1A AND M12B"/>
    <property type="match status" value="1"/>
</dbReference>
<feature type="domain" description="DUF5117" evidence="2">
    <location>
        <begin position="21"/>
        <end position="209"/>
    </location>
</feature>
<name>Q2PXZ1_9BACT</name>
<accession>Q2PXZ1</accession>
<dbReference type="CDD" id="cd04276">
    <property type="entry name" value="ZnMc_MMP_like_2"/>
    <property type="match status" value="1"/>
</dbReference>
<dbReference type="Pfam" id="PF17148">
    <property type="entry name" value="DUF5117"/>
    <property type="match status" value="1"/>
</dbReference>
<dbReference type="PANTHER" id="PTHR38478:SF1">
    <property type="entry name" value="ZINC DEPENDENT METALLOPROTEASE DOMAIN LIPOPROTEIN"/>
    <property type="match status" value="1"/>
</dbReference>
<dbReference type="Gene3D" id="3.40.390.10">
    <property type="entry name" value="Collagenase (Catalytic Domain)"/>
    <property type="match status" value="1"/>
</dbReference>
<evidence type="ECO:0000259" key="1">
    <source>
        <dbReference type="Pfam" id="PF16313"/>
    </source>
</evidence>
<evidence type="ECO:0000313" key="3">
    <source>
        <dbReference type="EMBL" id="ABC25436.1"/>
    </source>
</evidence>
<dbReference type="GO" id="GO:0008237">
    <property type="term" value="F:metallopeptidase activity"/>
    <property type="evidence" value="ECO:0007669"/>
    <property type="project" value="InterPro"/>
</dbReference>
<protein>
    <recommendedName>
        <fullName evidence="4">Zinc-dependent metalloprotease</fullName>
    </recommendedName>
</protein>
<organism evidence="3">
    <name type="scientific">uncultured marine bacterium Ant4D5</name>
    <dbReference type="NCBI Taxonomy" id="360428"/>
    <lineage>
        <taxon>Bacteria</taxon>
        <taxon>environmental samples</taxon>
    </lineage>
</organism>
<evidence type="ECO:0008006" key="4">
    <source>
        <dbReference type="Google" id="ProtNLM"/>
    </source>
</evidence>
<dbReference type="InterPro" id="IPR024079">
    <property type="entry name" value="MetalloPept_cat_dom_sf"/>
</dbReference>
<dbReference type="InterPro" id="IPR033413">
    <property type="entry name" value="DUF5117"/>
</dbReference>
<dbReference type="EMBL" id="DQ295242">
    <property type="protein sequence ID" value="ABC25436.1"/>
    <property type="molecule type" value="Genomic_DNA"/>
</dbReference>
<feature type="domain" description="EcxA zinc-binding" evidence="1">
    <location>
        <begin position="344"/>
        <end position="653"/>
    </location>
</feature>
<dbReference type="InterPro" id="IPR034032">
    <property type="entry name" value="Zn_MMP-like_bac"/>
</dbReference>
<evidence type="ECO:0000259" key="2">
    <source>
        <dbReference type="Pfam" id="PF17148"/>
    </source>
</evidence>
<dbReference type="Pfam" id="PF16313">
    <property type="entry name" value="DUF4953"/>
    <property type="match status" value="1"/>
</dbReference>
<dbReference type="InterPro" id="IPR032534">
    <property type="entry name" value="EcxA_zinc-bd"/>
</dbReference>
<reference evidence="3" key="1">
    <citation type="journal article" date="2006" name="Appl. Environ. Microbiol.">
        <title>Comparative genomics of DNA fragments from six Antarctic marine planktonic bacteria.</title>
        <authorList>
            <person name="Grzymski J.J."/>
            <person name="Carter B.J."/>
            <person name="DeLong E.F."/>
            <person name="Feldman R.A."/>
            <person name="Ghadiri A."/>
            <person name="Murray A.E."/>
        </authorList>
    </citation>
    <scope>NUCLEOTIDE SEQUENCE</scope>
</reference>
<sequence length="745" mass="83098">MLLISRVAGVQSGMGGFLPAGAAVNRQMVRFEREGERMLLRKYSGEAVADDSLAISQAVESNYFAPILAAFDIDMRGPGDASSVVDMTDFFAGDTPALSGLRSAQRRTYQVRRLDTDRSFIGRVRSYPLNVNVRHTLTYDAGAPPSDEQANTISMEMNQSLVLLPAEPMRPRHADDRVGYFTVDRINYGLDEQKAATETFLRRWRLEPSDSAAYARGELVDPVTPITWYIDPATPERWVESVRQGVENWNEAFEAAGFRNAVRALNAPSPEVDPEWNPEDVRYSVVRWSASLTRNAQGPSTSDPRTGEIIESDIVWYHNHMRSYRNWMMVQTGASNPGARSLPIDDALMAEAMEQVITHEIGHAIGLPHNMIASSAYPVDSLRSQSFSSRMGVAPTIMDYARQNYIAQPEDGLRPEDFLRRIGPYDLYSVNWGYRVLPDAATPEAERETLDAWIVDRASDRMYKYLPQGGLGVTDPRAQTEDMGDNPVEASTYGMTNLRRIVPNLVDWTTRSGNDYTDLQEIYGEALGQWNRYVGHVLTVVGGVEVDLKTADQGGVVYNVVPKARQKESVAWLTREVFNAPVWLNEPGILELIGPTTGGLRALQARQAGILNRLLDPRRLDILTEMEATQPAGAYPLVEFLDDVRAGVWGELKSASAINGYRRALQRAYIERMEYLMTEQSEGNARQGAAPNLDGSDIRPLIRAQLTDLSDHVESAERRIHHRVSSAHLADILARIDVILDPRGN</sequence>
<dbReference type="SUPFAM" id="SSF55486">
    <property type="entry name" value="Metalloproteases ('zincins'), catalytic domain"/>
    <property type="match status" value="1"/>
</dbReference>
<proteinExistence type="predicted"/>